<evidence type="ECO:0000313" key="8">
    <source>
        <dbReference type="EMBL" id="KAK9292523.1"/>
    </source>
</evidence>
<feature type="domain" description="RRM" evidence="7">
    <location>
        <begin position="16"/>
        <end position="94"/>
    </location>
</feature>
<dbReference type="PANTHER" id="PTHR48028:SF4">
    <property type="entry name" value="SC35-LIKE SPLICING FACTOR"/>
    <property type="match status" value="1"/>
</dbReference>
<dbReference type="InterPro" id="IPR051106">
    <property type="entry name" value="RNA-bind/splicing_reg"/>
</dbReference>
<evidence type="ECO:0000313" key="9">
    <source>
        <dbReference type="Proteomes" id="UP001415857"/>
    </source>
</evidence>
<dbReference type="SUPFAM" id="SSF54928">
    <property type="entry name" value="RNA-binding domain, RBD"/>
    <property type="match status" value="1"/>
</dbReference>
<evidence type="ECO:0000256" key="4">
    <source>
        <dbReference type="ARBA" id="ARBA00023187"/>
    </source>
</evidence>
<keyword evidence="9" id="KW-1185">Reference proteome</keyword>
<evidence type="ECO:0000256" key="2">
    <source>
        <dbReference type="ARBA" id="ARBA00022664"/>
    </source>
</evidence>
<evidence type="ECO:0000256" key="5">
    <source>
        <dbReference type="ARBA" id="ARBA00023242"/>
    </source>
</evidence>
<evidence type="ECO:0000259" key="7">
    <source>
        <dbReference type="PROSITE" id="PS50102"/>
    </source>
</evidence>
<dbReference type="GO" id="GO:0005634">
    <property type="term" value="C:nucleus"/>
    <property type="evidence" value="ECO:0007669"/>
    <property type="project" value="UniProtKB-SubCell"/>
</dbReference>
<comment type="caution">
    <text evidence="8">The sequence shown here is derived from an EMBL/GenBank/DDBJ whole genome shotgun (WGS) entry which is preliminary data.</text>
</comment>
<proteinExistence type="predicted"/>
<organism evidence="8 9">
    <name type="scientific">Liquidambar formosana</name>
    <name type="common">Formosan gum</name>
    <dbReference type="NCBI Taxonomy" id="63359"/>
    <lineage>
        <taxon>Eukaryota</taxon>
        <taxon>Viridiplantae</taxon>
        <taxon>Streptophyta</taxon>
        <taxon>Embryophyta</taxon>
        <taxon>Tracheophyta</taxon>
        <taxon>Spermatophyta</taxon>
        <taxon>Magnoliopsida</taxon>
        <taxon>eudicotyledons</taxon>
        <taxon>Gunneridae</taxon>
        <taxon>Pentapetalae</taxon>
        <taxon>Saxifragales</taxon>
        <taxon>Altingiaceae</taxon>
        <taxon>Liquidambar</taxon>
    </lineage>
</organism>
<evidence type="ECO:0000256" key="6">
    <source>
        <dbReference type="PROSITE-ProRule" id="PRU00176"/>
    </source>
</evidence>
<evidence type="ECO:0000256" key="3">
    <source>
        <dbReference type="ARBA" id="ARBA00022884"/>
    </source>
</evidence>
<accession>A0AAP0X9W4</accession>
<dbReference type="SMART" id="SM00360">
    <property type="entry name" value="RRM"/>
    <property type="match status" value="1"/>
</dbReference>
<dbReference type="GO" id="GO:0006397">
    <property type="term" value="P:mRNA processing"/>
    <property type="evidence" value="ECO:0007669"/>
    <property type="project" value="UniProtKB-KW"/>
</dbReference>
<dbReference type="CDD" id="cd00590">
    <property type="entry name" value="RRM_SF"/>
    <property type="match status" value="1"/>
</dbReference>
<dbReference type="EMBL" id="JBBPBK010000001">
    <property type="protein sequence ID" value="KAK9292523.1"/>
    <property type="molecule type" value="Genomic_DNA"/>
</dbReference>
<dbReference type="PANTHER" id="PTHR48028">
    <property type="entry name" value="GLYCINE-RICH RNA-BINDING PROTEIN RZ1A"/>
    <property type="match status" value="1"/>
</dbReference>
<reference evidence="8 9" key="1">
    <citation type="journal article" date="2024" name="Plant J.">
        <title>Genome sequences and population genomics reveal climatic adaptation and genomic divergence between two closely related sweetgum species.</title>
        <authorList>
            <person name="Xu W.Q."/>
            <person name="Ren C.Q."/>
            <person name="Zhang X.Y."/>
            <person name="Comes H.P."/>
            <person name="Liu X.H."/>
            <person name="Li Y.G."/>
            <person name="Kettle C.J."/>
            <person name="Jalonen R."/>
            <person name="Gaisberger H."/>
            <person name="Ma Y.Z."/>
            <person name="Qiu Y.X."/>
        </authorList>
    </citation>
    <scope>NUCLEOTIDE SEQUENCE [LARGE SCALE GENOMIC DNA]</scope>
    <source>
        <strain evidence="8">Hangzhou</strain>
    </source>
</reference>
<dbReference type="GO" id="GO:0003723">
    <property type="term" value="F:RNA binding"/>
    <property type="evidence" value="ECO:0007669"/>
    <property type="project" value="UniProtKB-UniRule"/>
</dbReference>
<dbReference type="InterPro" id="IPR000504">
    <property type="entry name" value="RRM_dom"/>
</dbReference>
<name>A0AAP0X9W4_LIQFO</name>
<dbReference type="AlphaFoldDB" id="A0AAP0X9W4"/>
<dbReference type="InterPro" id="IPR035979">
    <property type="entry name" value="RBD_domain_sf"/>
</dbReference>
<dbReference type="Gene3D" id="3.30.70.330">
    <property type="match status" value="1"/>
</dbReference>
<dbReference type="InterPro" id="IPR012677">
    <property type="entry name" value="Nucleotide-bd_a/b_plait_sf"/>
</dbReference>
<dbReference type="PROSITE" id="PS50102">
    <property type="entry name" value="RRM"/>
    <property type="match status" value="1"/>
</dbReference>
<keyword evidence="4" id="KW-0508">mRNA splicing</keyword>
<keyword evidence="3 6" id="KW-0694">RNA-binding</keyword>
<evidence type="ECO:0000256" key="1">
    <source>
        <dbReference type="ARBA" id="ARBA00004123"/>
    </source>
</evidence>
<gene>
    <name evidence="8" type="ORF">L1049_020496</name>
</gene>
<keyword evidence="2" id="KW-0507">mRNA processing</keyword>
<protein>
    <recommendedName>
        <fullName evidence="7">RRM domain-containing protein</fullName>
    </recommendedName>
</protein>
<dbReference type="Pfam" id="PF00076">
    <property type="entry name" value="RRM_1"/>
    <property type="match status" value="1"/>
</dbReference>
<dbReference type="Proteomes" id="UP001415857">
    <property type="component" value="Unassembled WGS sequence"/>
</dbReference>
<comment type="subcellular location">
    <subcellularLocation>
        <location evidence="1">Nucleus</location>
    </subcellularLocation>
</comment>
<dbReference type="GO" id="GO:0008380">
    <property type="term" value="P:RNA splicing"/>
    <property type="evidence" value="ECO:0007669"/>
    <property type="project" value="UniProtKB-KW"/>
</dbReference>
<sequence length="219" mass="25722">MLDETDTMESCWGKLITLFVDNLLERMDNRWLRNRFKWFGDVVDVFVPWKIRKGTHCRFGFLRFSREEDADLAIRKVNGTWCWKRRLLVKKAEYGRDHQKHPLEADVRRRYGHYRSQKGPRYLSWQQNNVVNNVAGSAHTQEVKHQSHAIESIQALEVQEDWLRGCAVATMIHFQSIAQLQEALITDGVLDINIRSLGGLLVLLEFQSEEIMKCHLLDT</sequence>
<keyword evidence="5" id="KW-0539">Nucleus</keyword>